<dbReference type="InterPro" id="IPR023149">
    <property type="entry name" value="Trans_acon_MeTrfase_C"/>
</dbReference>
<keyword evidence="1 4" id="KW-0489">Methyltransferase</keyword>
<reference evidence="4" key="1">
    <citation type="journal article" name="Emerg. Infect. Dis.">
        <title>Two cases of a newly characterized neisseria species.</title>
        <authorList>
            <person name="Mustapha M."/>
            <person name="Lemos A.P.S."/>
            <person name="Harrison L.H."/>
            <person name="Vantyne D."/>
            <person name="Sacchi C.T."/>
        </authorList>
    </citation>
    <scope>NUCLEOTIDE SEQUENCE</scope>
    <source>
        <strain evidence="4">N.95.16</strain>
    </source>
</reference>
<feature type="domain" description="Methyltransferase" evidence="3">
    <location>
        <begin position="36"/>
        <end position="125"/>
    </location>
</feature>
<protein>
    <submittedName>
        <fullName evidence="4">Trans-aconitate 2-methyltransferase</fullName>
        <ecNumber evidence="4">2.1.1.144</ecNumber>
    </submittedName>
</protein>
<proteinExistence type="predicted"/>
<evidence type="ECO:0000313" key="5">
    <source>
        <dbReference type="Proteomes" id="UP000486297"/>
    </source>
</evidence>
<dbReference type="Gene3D" id="1.10.150.290">
    <property type="entry name" value="S-adenosyl-L-methionine-dependent methyltransferases"/>
    <property type="match status" value="1"/>
</dbReference>
<dbReference type="PANTHER" id="PTHR43861:SF1">
    <property type="entry name" value="TRANS-ACONITATE 2-METHYLTRANSFERASE"/>
    <property type="match status" value="1"/>
</dbReference>
<accession>A0A7X2KYY2</accession>
<evidence type="ECO:0000313" key="4">
    <source>
        <dbReference type="EMBL" id="MRN38643.1"/>
    </source>
</evidence>
<gene>
    <name evidence="4" type="ORF">GJU80_09180</name>
</gene>
<dbReference type="InterPro" id="IPR041698">
    <property type="entry name" value="Methyltransf_25"/>
</dbReference>
<dbReference type="NCBIfam" id="NF002463">
    <property type="entry name" value="PRK01683.1"/>
    <property type="match status" value="1"/>
</dbReference>
<dbReference type="AlphaFoldDB" id="A0A7X2KYY2"/>
<dbReference type="GO" id="GO:0032259">
    <property type="term" value="P:methylation"/>
    <property type="evidence" value="ECO:0007669"/>
    <property type="project" value="UniProtKB-KW"/>
</dbReference>
<dbReference type="PANTHER" id="PTHR43861">
    <property type="entry name" value="TRANS-ACONITATE 2-METHYLTRANSFERASE-RELATED"/>
    <property type="match status" value="1"/>
</dbReference>
<dbReference type="EC" id="2.1.1.144" evidence="4"/>
<name>A0A7X2KYY2_9NEIS</name>
<evidence type="ECO:0000259" key="3">
    <source>
        <dbReference type="Pfam" id="PF13649"/>
    </source>
</evidence>
<dbReference type="InterPro" id="IPR029063">
    <property type="entry name" value="SAM-dependent_MTases_sf"/>
</dbReference>
<evidence type="ECO:0000256" key="2">
    <source>
        <dbReference type="ARBA" id="ARBA00022679"/>
    </source>
</evidence>
<dbReference type="RefSeq" id="WP_095501840.1">
    <property type="nucleotide sequence ID" value="NZ_WJXO01000001.1"/>
</dbReference>
<dbReference type="Gene3D" id="3.40.50.150">
    <property type="entry name" value="Vaccinia Virus protein VP39"/>
    <property type="match status" value="1"/>
</dbReference>
<evidence type="ECO:0000256" key="1">
    <source>
        <dbReference type="ARBA" id="ARBA00022603"/>
    </source>
</evidence>
<organism evidence="4 5">
    <name type="scientific">Neisseria brasiliensis</name>
    <dbReference type="NCBI Taxonomy" id="2666100"/>
    <lineage>
        <taxon>Bacteria</taxon>
        <taxon>Pseudomonadati</taxon>
        <taxon>Pseudomonadota</taxon>
        <taxon>Betaproteobacteria</taxon>
        <taxon>Neisseriales</taxon>
        <taxon>Neisseriaceae</taxon>
        <taxon>Neisseria</taxon>
    </lineage>
</organism>
<keyword evidence="5" id="KW-1185">Reference proteome</keyword>
<dbReference type="Proteomes" id="UP000486297">
    <property type="component" value="Unassembled WGS sequence"/>
</dbReference>
<dbReference type="GO" id="GO:0030798">
    <property type="term" value="F:trans-aconitate 2-methyltransferase activity"/>
    <property type="evidence" value="ECO:0007669"/>
    <property type="project" value="UniProtKB-EC"/>
</dbReference>
<dbReference type="CDD" id="cd02440">
    <property type="entry name" value="AdoMet_MTases"/>
    <property type="match status" value="1"/>
</dbReference>
<dbReference type="Pfam" id="PF13649">
    <property type="entry name" value="Methyltransf_25"/>
    <property type="match status" value="1"/>
</dbReference>
<comment type="caution">
    <text evidence="4">The sequence shown here is derived from an EMBL/GenBank/DDBJ whole genome shotgun (WGS) entry which is preliminary data.</text>
</comment>
<dbReference type="SUPFAM" id="SSF53335">
    <property type="entry name" value="S-adenosyl-L-methionine-dependent methyltransferases"/>
    <property type="match status" value="1"/>
</dbReference>
<keyword evidence="2 4" id="KW-0808">Transferase</keyword>
<dbReference type="EMBL" id="WJXO01000001">
    <property type="protein sequence ID" value="MRN38643.1"/>
    <property type="molecule type" value="Genomic_DNA"/>
</dbReference>
<sequence length="278" mass="31585">MSKDWNPQHYQRFEKERNRPPAELLARIAHIQAQRIADLGCGSGSSTALLRQAWPQAEITGVDSSPAMLAVAQEKLPDCRFVLQDFHDWQPETPQDIVFANASLQWSDTPQTLLPHLIRQLKQGGVLAAQMPDNLDEPSHFLMRDTAALPQWKDLTQAADSRPPVWDVSRYYDLLVAQGCEVDVWRTVYYHVLPDTVAIADMFASTALRPYLACLDEAQQGEFMQAYIEQLNQHYPRRHDGNVLLALPRMLSWRTKGRPSETAAALIKIKTIFQTALR</sequence>